<evidence type="ECO:0000313" key="3">
    <source>
        <dbReference type="Proteomes" id="UP000786811"/>
    </source>
</evidence>
<protein>
    <recommendedName>
        <fullName evidence="1">BEN domain-containing protein</fullName>
    </recommendedName>
</protein>
<sequence length="101" mass="10858">MAVSLVSSLFENEVFLASNLRGGISRIDKNSQRRPGLDAIIISAITETIKNQFPADYKKTLFGMAINNHLTDLRRKNKVAAAAAAAVADAAVGDEGQNQQE</sequence>
<feature type="domain" description="BEN" evidence="1">
    <location>
        <begin position="1"/>
        <end position="62"/>
    </location>
</feature>
<name>A0A8J2EA16_COTCN</name>
<dbReference type="Proteomes" id="UP000786811">
    <property type="component" value="Unassembled WGS sequence"/>
</dbReference>
<dbReference type="EMBL" id="CAJNRD030001048">
    <property type="protein sequence ID" value="CAG5073015.1"/>
    <property type="molecule type" value="Genomic_DNA"/>
</dbReference>
<comment type="caution">
    <text evidence="2">The sequence shown here is derived from an EMBL/GenBank/DDBJ whole genome shotgun (WGS) entry which is preliminary data.</text>
</comment>
<evidence type="ECO:0000259" key="1">
    <source>
        <dbReference type="Pfam" id="PF10523"/>
    </source>
</evidence>
<gene>
    <name evidence="2" type="ORF">HICCMSTLAB_LOCUS205</name>
</gene>
<dbReference type="GO" id="GO:0003677">
    <property type="term" value="F:DNA binding"/>
    <property type="evidence" value="ECO:0007669"/>
    <property type="project" value="InterPro"/>
</dbReference>
<dbReference type="Gene3D" id="1.10.10.2590">
    <property type="entry name" value="BEN domain"/>
    <property type="match status" value="1"/>
</dbReference>
<accession>A0A8J2EA16</accession>
<dbReference type="InterPro" id="IPR018379">
    <property type="entry name" value="BEN_domain"/>
</dbReference>
<proteinExistence type="predicted"/>
<evidence type="ECO:0000313" key="2">
    <source>
        <dbReference type="EMBL" id="CAG5073015.1"/>
    </source>
</evidence>
<dbReference type="Pfam" id="PF10523">
    <property type="entry name" value="BEN"/>
    <property type="match status" value="1"/>
</dbReference>
<dbReference type="AlphaFoldDB" id="A0A8J2EA16"/>
<organism evidence="2 3">
    <name type="scientific">Cotesia congregata</name>
    <name type="common">Parasitoid wasp</name>
    <name type="synonym">Apanteles congregatus</name>
    <dbReference type="NCBI Taxonomy" id="51543"/>
    <lineage>
        <taxon>Eukaryota</taxon>
        <taxon>Metazoa</taxon>
        <taxon>Ecdysozoa</taxon>
        <taxon>Arthropoda</taxon>
        <taxon>Hexapoda</taxon>
        <taxon>Insecta</taxon>
        <taxon>Pterygota</taxon>
        <taxon>Neoptera</taxon>
        <taxon>Endopterygota</taxon>
        <taxon>Hymenoptera</taxon>
        <taxon>Apocrita</taxon>
        <taxon>Ichneumonoidea</taxon>
        <taxon>Braconidae</taxon>
        <taxon>Microgastrinae</taxon>
        <taxon>Cotesia</taxon>
    </lineage>
</organism>
<keyword evidence="3" id="KW-1185">Reference proteome</keyword>
<reference evidence="2" key="1">
    <citation type="submission" date="2021-04" db="EMBL/GenBank/DDBJ databases">
        <authorList>
            <person name="Chebbi M.A.C M."/>
        </authorList>
    </citation>
    <scope>NUCLEOTIDE SEQUENCE</scope>
</reference>